<proteinExistence type="predicted"/>
<dbReference type="InterPro" id="IPR055733">
    <property type="entry name" value="DUF7309"/>
</dbReference>
<dbReference type="InterPro" id="IPR054216">
    <property type="entry name" value="DUF6930"/>
</dbReference>
<feature type="domain" description="DUF6930" evidence="1">
    <location>
        <begin position="220"/>
        <end position="339"/>
    </location>
</feature>
<feature type="domain" description="DUF7309" evidence="2">
    <location>
        <begin position="15"/>
        <end position="182"/>
    </location>
</feature>
<gene>
    <name evidence="3" type="ORF">SAMN02745207_03383</name>
</gene>
<evidence type="ECO:0000259" key="1">
    <source>
        <dbReference type="Pfam" id="PF22007"/>
    </source>
</evidence>
<evidence type="ECO:0000313" key="3">
    <source>
        <dbReference type="EMBL" id="SHH95316.1"/>
    </source>
</evidence>
<keyword evidence="4" id="KW-1185">Reference proteome</keyword>
<evidence type="ECO:0000259" key="2">
    <source>
        <dbReference type="Pfam" id="PF23988"/>
    </source>
</evidence>
<organism evidence="3 4">
    <name type="scientific">Clostridium grantii DSM 8605</name>
    <dbReference type="NCBI Taxonomy" id="1121316"/>
    <lineage>
        <taxon>Bacteria</taxon>
        <taxon>Bacillati</taxon>
        <taxon>Bacillota</taxon>
        <taxon>Clostridia</taxon>
        <taxon>Eubacteriales</taxon>
        <taxon>Clostridiaceae</taxon>
        <taxon>Clostridium</taxon>
    </lineage>
</organism>
<dbReference type="AlphaFoldDB" id="A0A1M5X6A8"/>
<dbReference type="OrthoDB" id="9801392at2"/>
<evidence type="ECO:0000313" key="4">
    <source>
        <dbReference type="Proteomes" id="UP000184447"/>
    </source>
</evidence>
<sequence>MNNKNINKDINNNFEELFQKAKEFNEVKPWQWLGGTDVFGIKLHDMDEIVFCSVMGMGEELYGMAIYKGIRGIESYFKMLDRDYDLDEEAIHIQQAITIDFVDRNEVTSQDYELIKDSGIKFRGKKQWPILREYEPGFIPWFAEEENLILMGRILDKAKDYVLYLKDNMDKAALMQEGKCHVREFYEDNSFKEKVVDYIKLNEEYDSLIEIPIVYDDLSIRRIKKQCKKTNVVLEIDAFYDLMPVEEEDQVPYFHGILMIVDVDEEYIIGNHITHPYNMAEEFQRYLLEFFNEKNELPRKVLISNFNLLTWVEDMFDKLGVQVEFVDHLSLIPEIKKEVLDEMFEE</sequence>
<reference evidence="3 4" key="1">
    <citation type="submission" date="2016-11" db="EMBL/GenBank/DDBJ databases">
        <authorList>
            <person name="Jaros S."/>
            <person name="Januszkiewicz K."/>
            <person name="Wedrychowicz H."/>
        </authorList>
    </citation>
    <scope>NUCLEOTIDE SEQUENCE [LARGE SCALE GENOMIC DNA]</scope>
    <source>
        <strain evidence="3 4">DSM 8605</strain>
    </source>
</reference>
<protein>
    <submittedName>
        <fullName evidence="3">Uncharacterized protein</fullName>
    </submittedName>
</protein>
<dbReference type="EMBL" id="FQXM01000024">
    <property type="protein sequence ID" value="SHH95316.1"/>
    <property type="molecule type" value="Genomic_DNA"/>
</dbReference>
<dbReference type="Pfam" id="PF22007">
    <property type="entry name" value="DUF6930"/>
    <property type="match status" value="1"/>
</dbReference>
<dbReference type="Pfam" id="PF23988">
    <property type="entry name" value="DUF7309"/>
    <property type="match status" value="1"/>
</dbReference>
<dbReference type="RefSeq" id="WP_073339810.1">
    <property type="nucleotide sequence ID" value="NZ_FQXM01000024.1"/>
</dbReference>
<dbReference type="Proteomes" id="UP000184447">
    <property type="component" value="Unassembled WGS sequence"/>
</dbReference>
<accession>A0A1M5X6A8</accession>
<dbReference type="STRING" id="1121316.SAMN02745207_03383"/>
<name>A0A1M5X6A8_9CLOT</name>